<evidence type="ECO:0000256" key="1">
    <source>
        <dbReference type="ARBA" id="ARBA00022723"/>
    </source>
</evidence>
<protein>
    <recommendedName>
        <fullName evidence="6">RING-type domain-containing protein</fullName>
    </recommendedName>
</protein>
<keyword evidence="8" id="KW-1185">Reference proteome</keyword>
<dbReference type="OrthoDB" id="6105938at2759"/>
<dbReference type="Gene3D" id="3.30.40.10">
    <property type="entry name" value="Zinc/RING finger domain, C3HC4 (zinc finger)"/>
    <property type="match status" value="1"/>
</dbReference>
<dbReference type="InterPro" id="IPR017907">
    <property type="entry name" value="Znf_RING_CS"/>
</dbReference>
<dbReference type="PANTHER" id="PTHR47094">
    <property type="entry name" value="ELFLESS, ISOFORM B"/>
    <property type="match status" value="1"/>
</dbReference>
<evidence type="ECO:0000313" key="8">
    <source>
        <dbReference type="Proteomes" id="UP000000226"/>
    </source>
</evidence>
<evidence type="ECO:0000259" key="6">
    <source>
        <dbReference type="PROSITE" id="PS50089"/>
    </source>
</evidence>
<feature type="region of interest" description="Disordered" evidence="5">
    <location>
        <begin position="91"/>
        <end position="118"/>
    </location>
</feature>
<feature type="region of interest" description="Disordered" evidence="5">
    <location>
        <begin position="1"/>
        <end position="43"/>
    </location>
</feature>
<dbReference type="Pfam" id="PF13923">
    <property type="entry name" value="zf-C3HC4_2"/>
    <property type="match status" value="1"/>
</dbReference>
<dbReference type="SUPFAM" id="SSF57850">
    <property type="entry name" value="RING/U-box"/>
    <property type="match status" value="1"/>
</dbReference>
<gene>
    <name evidence="7" type="ORF">PHAVU_003G006700g</name>
</gene>
<evidence type="ECO:0000256" key="3">
    <source>
        <dbReference type="ARBA" id="ARBA00022833"/>
    </source>
</evidence>
<keyword evidence="1" id="KW-0479">Metal-binding</keyword>
<dbReference type="GO" id="GO:0006511">
    <property type="term" value="P:ubiquitin-dependent protein catabolic process"/>
    <property type="evidence" value="ECO:0007669"/>
    <property type="project" value="TreeGrafter"/>
</dbReference>
<dbReference type="Proteomes" id="UP000000226">
    <property type="component" value="Chromosome 3"/>
</dbReference>
<keyword evidence="3" id="KW-0862">Zinc</keyword>
<evidence type="ECO:0000313" key="7">
    <source>
        <dbReference type="EMBL" id="ESW25093.1"/>
    </source>
</evidence>
<dbReference type="GO" id="GO:0032183">
    <property type="term" value="F:SUMO binding"/>
    <property type="evidence" value="ECO:0007669"/>
    <property type="project" value="TreeGrafter"/>
</dbReference>
<dbReference type="InterPro" id="IPR013083">
    <property type="entry name" value="Znf_RING/FYVE/PHD"/>
</dbReference>
<dbReference type="GO" id="GO:0061630">
    <property type="term" value="F:ubiquitin protein ligase activity"/>
    <property type="evidence" value="ECO:0007669"/>
    <property type="project" value="InterPro"/>
</dbReference>
<proteinExistence type="predicted"/>
<dbReference type="OMA" id="CMAAFVE"/>
<dbReference type="InterPro" id="IPR001841">
    <property type="entry name" value="Znf_RING"/>
</dbReference>
<dbReference type="GO" id="GO:0140082">
    <property type="term" value="F:SUMO-ubiquitin ligase activity"/>
    <property type="evidence" value="ECO:0007669"/>
    <property type="project" value="TreeGrafter"/>
</dbReference>
<name>V7C6U7_PHAVU</name>
<dbReference type="PROSITE" id="PS50089">
    <property type="entry name" value="ZF_RING_2"/>
    <property type="match status" value="1"/>
</dbReference>
<dbReference type="SMART" id="SM00184">
    <property type="entry name" value="RING"/>
    <property type="match status" value="1"/>
</dbReference>
<evidence type="ECO:0000256" key="2">
    <source>
        <dbReference type="ARBA" id="ARBA00022771"/>
    </source>
</evidence>
<dbReference type="STRING" id="3885.V7C6U7"/>
<dbReference type="InterPro" id="IPR049627">
    <property type="entry name" value="SLX8"/>
</dbReference>
<dbReference type="AlphaFoldDB" id="V7C6U7"/>
<feature type="domain" description="RING-type" evidence="6">
    <location>
        <begin position="123"/>
        <end position="161"/>
    </location>
</feature>
<evidence type="ECO:0000256" key="4">
    <source>
        <dbReference type="PROSITE-ProRule" id="PRU00175"/>
    </source>
</evidence>
<dbReference type="GO" id="GO:0008270">
    <property type="term" value="F:zinc ion binding"/>
    <property type="evidence" value="ECO:0007669"/>
    <property type="project" value="UniProtKB-KW"/>
</dbReference>
<dbReference type="SMR" id="V7C6U7"/>
<keyword evidence="2 4" id="KW-0863">Zinc-finger</keyword>
<dbReference type="eggNOG" id="KOG0320">
    <property type="taxonomic scope" value="Eukaryota"/>
</dbReference>
<dbReference type="GO" id="GO:0033768">
    <property type="term" value="C:SUMO-targeted ubiquitin ligase complex"/>
    <property type="evidence" value="ECO:0007669"/>
    <property type="project" value="TreeGrafter"/>
</dbReference>
<organism evidence="7 8">
    <name type="scientific">Phaseolus vulgaris</name>
    <name type="common">Kidney bean</name>
    <name type="synonym">French bean</name>
    <dbReference type="NCBI Taxonomy" id="3885"/>
    <lineage>
        <taxon>Eukaryota</taxon>
        <taxon>Viridiplantae</taxon>
        <taxon>Streptophyta</taxon>
        <taxon>Embryophyta</taxon>
        <taxon>Tracheophyta</taxon>
        <taxon>Spermatophyta</taxon>
        <taxon>Magnoliopsida</taxon>
        <taxon>eudicotyledons</taxon>
        <taxon>Gunneridae</taxon>
        <taxon>Pentapetalae</taxon>
        <taxon>rosids</taxon>
        <taxon>fabids</taxon>
        <taxon>Fabales</taxon>
        <taxon>Fabaceae</taxon>
        <taxon>Papilionoideae</taxon>
        <taxon>50 kb inversion clade</taxon>
        <taxon>NPAAA clade</taxon>
        <taxon>indigoferoid/millettioid clade</taxon>
        <taxon>Phaseoleae</taxon>
        <taxon>Phaseolus</taxon>
    </lineage>
</organism>
<sequence>MSSRSLRGSRQRKALQLDLNLMPPLEETTVQNAVDPNEDDDDDVVELSPTTFAQARSNQRRRIHRRSIYDIDEETGELPKQIVIDGKIYRTVETGSSSTEDNAKKENEKKSPEPPPKKPVLDCPICMAAFVEPMSTRCGHIFCRGCITTAISTQNKCPTCRKKVTKNQLIRVFLPSLS</sequence>
<evidence type="ECO:0000256" key="5">
    <source>
        <dbReference type="SAM" id="MobiDB-lite"/>
    </source>
</evidence>
<dbReference type="EMBL" id="CM002290">
    <property type="protein sequence ID" value="ESW25093.1"/>
    <property type="molecule type" value="Genomic_DNA"/>
</dbReference>
<dbReference type="Gramene" id="ESW25093">
    <property type="protein sequence ID" value="ESW25093"/>
    <property type="gene ID" value="PHAVU_003G006700g"/>
</dbReference>
<feature type="compositionally biased region" description="Basic and acidic residues" evidence="5">
    <location>
        <begin position="101"/>
        <end position="118"/>
    </location>
</feature>
<accession>V7C6U7</accession>
<reference evidence="8" key="1">
    <citation type="journal article" date="2014" name="Nat. Genet.">
        <title>A reference genome for common bean and genome-wide analysis of dual domestications.</title>
        <authorList>
            <person name="Schmutz J."/>
            <person name="McClean P.E."/>
            <person name="Mamidi S."/>
            <person name="Wu G.A."/>
            <person name="Cannon S.B."/>
            <person name="Grimwood J."/>
            <person name="Jenkins J."/>
            <person name="Shu S."/>
            <person name="Song Q."/>
            <person name="Chavarro C."/>
            <person name="Torres-Torres M."/>
            <person name="Geffroy V."/>
            <person name="Moghaddam S.M."/>
            <person name="Gao D."/>
            <person name="Abernathy B."/>
            <person name="Barry K."/>
            <person name="Blair M."/>
            <person name="Brick M.A."/>
            <person name="Chovatia M."/>
            <person name="Gepts P."/>
            <person name="Goodstein D.M."/>
            <person name="Gonzales M."/>
            <person name="Hellsten U."/>
            <person name="Hyten D.L."/>
            <person name="Jia G."/>
            <person name="Kelly J.D."/>
            <person name="Kudrna D."/>
            <person name="Lee R."/>
            <person name="Richard M.M."/>
            <person name="Miklas P.N."/>
            <person name="Osorno J.M."/>
            <person name="Rodrigues J."/>
            <person name="Thareau V."/>
            <person name="Urrea C.A."/>
            <person name="Wang M."/>
            <person name="Yu Y."/>
            <person name="Zhang M."/>
            <person name="Wing R.A."/>
            <person name="Cregan P.B."/>
            <person name="Rokhsar D.S."/>
            <person name="Jackson S.A."/>
        </authorList>
    </citation>
    <scope>NUCLEOTIDE SEQUENCE [LARGE SCALE GENOMIC DNA]</scope>
    <source>
        <strain evidence="8">cv. G19833</strain>
    </source>
</reference>
<dbReference type="PANTHER" id="PTHR47094:SF1">
    <property type="entry name" value="RING-TYPE E3 UBIQUITIN TRANSFERASE"/>
    <property type="match status" value="1"/>
</dbReference>
<dbReference type="PROSITE" id="PS00518">
    <property type="entry name" value="ZF_RING_1"/>
    <property type="match status" value="1"/>
</dbReference>